<gene>
    <name evidence="1" type="ORF">EOE66_03115</name>
</gene>
<proteinExistence type="predicted"/>
<comment type="caution">
    <text evidence="1">The sequence shown here is derived from an EMBL/GenBank/DDBJ whole genome shotgun (WGS) entry which is preliminary data.</text>
</comment>
<evidence type="ECO:0000313" key="2">
    <source>
        <dbReference type="Proteomes" id="UP000285575"/>
    </source>
</evidence>
<keyword evidence="2" id="KW-1185">Reference proteome</keyword>
<reference evidence="1 2" key="1">
    <citation type="submission" date="2019-01" db="EMBL/GenBank/DDBJ databases">
        <authorList>
            <person name="Chen W.-M."/>
        </authorList>
    </citation>
    <scope>NUCLEOTIDE SEQUENCE [LARGE SCALE GENOMIC DNA]</scope>
    <source>
        <strain evidence="1 2">KYPY4</strain>
    </source>
</reference>
<evidence type="ECO:0000313" key="1">
    <source>
        <dbReference type="EMBL" id="RVU49564.1"/>
    </source>
</evidence>
<dbReference type="AlphaFoldDB" id="A0A437RS37"/>
<protein>
    <submittedName>
        <fullName evidence="1">YkgJ family cysteine cluster protein</fullName>
    </submittedName>
</protein>
<dbReference type="Pfam" id="PF03692">
    <property type="entry name" value="CxxCxxCC"/>
    <property type="match status" value="1"/>
</dbReference>
<accession>A0A437RS37</accession>
<dbReference type="Proteomes" id="UP000285575">
    <property type="component" value="Unassembled WGS sequence"/>
</dbReference>
<organism evidence="1 2">
    <name type="scientific">Rubrivivax rivuli</name>
    <dbReference type="NCBI Taxonomy" id="1862385"/>
    <lineage>
        <taxon>Bacteria</taxon>
        <taxon>Pseudomonadati</taxon>
        <taxon>Pseudomonadota</taxon>
        <taxon>Betaproteobacteria</taxon>
        <taxon>Burkholderiales</taxon>
        <taxon>Sphaerotilaceae</taxon>
        <taxon>Rubrivivax</taxon>
    </lineage>
</organism>
<dbReference type="EMBL" id="SACR01000001">
    <property type="protein sequence ID" value="RVU49564.1"/>
    <property type="molecule type" value="Genomic_DNA"/>
</dbReference>
<sequence>MRPMDSPTAPSDQRALARADFTLQGPGFSLQLQATVPAGPARQADLLPLARALADTVVAQTSQAVEAAGQTISCRAGCGACCRSLVAISEVEARRLHAHIHALPEPRRSTLLARFDAALGALQSADVLPALQHWAAWSPAEYRRQLTAYFAAGVPCPLLEDESCGLYAERPITCREFLVTSPARHCGELGSPLVKRVELPVQMFNAVARWRPRAADESGGVQERWVPLVLALAWAAAHPDESEPAPGPELLQDLLGAING</sequence>
<dbReference type="InterPro" id="IPR005358">
    <property type="entry name" value="Puta_zinc/iron-chelating_dom"/>
</dbReference>
<name>A0A437RS37_9BURK</name>
<dbReference type="OrthoDB" id="9779822at2"/>